<sequence length="313" mass="32680">MRRRLAVAGLIVLVALACAAVWRAGRSEPALGERVMEVAATLRCPDCQGLSAAESPSKLAGAMRAEIGRRLARGRDPESIREYFVRRYGERILLSPPMSGASAALWALPVVVLAAGCAAVVRTARRERPVTPAAGRSSGAGVPSPRSRAGLAGAVLLTAACAGGVAAATLARPDGVPAPAPVVSAAAPRAGEPPESPDSLLALGRRLDARGETGQAVQVYREAVRLSPRDRTARRLLGLALIRAGRPAEAVPVLRPAARRSPRDPDVLLALGAAEITADPPAGRRTLRRFLRFARPGHPAIAAVRRVLREETA</sequence>
<evidence type="ECO:0000256" key="6">
    <source>
        <dbReference type="PROSITE-ProRule" id="PRU00339"/>
    </source>
</evidence>
<evidence type="ECO:0000256" key="4">
    <source>
        <dbReference type="ARBA" id="ARBA00022729"/>
    </source>
</evidence>
<dbReference type="InterPro" id="IPR005616">
    <property type="entry name" value="CcmH/CycL/Ccl2/NrfF_N"/>
</dbReference>
<proteinExistence type="inferred from homology"/>
<keyword evidence="6" id="KW-0802">TPR repeat</keyword>
<dbReference type="SUPFAM" id="SSF48452">
    <property type="entry name" value="TPR-like"/>
    <property type="match status" value="1"/>
</dbReference>
<feature type="repeat" description="TPR" evidence="6">
    <location>
        <begin position="197"/>
        <end position="230"/>
    </location>
</feature>
<gene>
    <name evidence="9" type="ORF">GCM10010140_47540</name>
</gene>
<dbReference type="PROSITE" id="PS51257">
    <property type="entry name" value="PROKAR_LIPOPROTEIN"/>
    <property type="match status" value="1"/>
</dbReference>
<feature type="chain" id="PRO_5044951867" description="Cytochrome c-type biogenesis protein" evidence="7">
    <location>
        <begin position="20"/>
        <end position="313"/>
    </location>
</feature>
<keyword evidence="7" id="KW-0472">Membrane</keyword>
<organism evidence="9 10">
    <name type="scientific">Streptosporangium pseudovulgare</name>
    <dbReference type="NCBI Taxonomy" id="35765"/>
    <lineage>
        <taxon>Bacteria</taxon>
        <taxon>Bacillati</taxon>
        <taxon>Actinomycetota</taxon>
        <taxon>Actinomycetes</taxon>
        <taxon>Streptosporangiales</taxon>
        <taxon>Streptosporangiaceae</taxon>
        <taxon>Streptosporangium</taxon>
    </lineage>
</organism>
<feature type="transmembrane region" description="Helical" evidence="7">
    <location>
        <begin position="103"/>
        <end position="121"/>
    </location>
</feature>
<keyword evidence="10" id="KW-1185">Reference proteome</keyword>
<dbReference type="InterPro" id="IPR011990">
    <property type="entry name" value="TPR-like_helical_dom_sf"/>
</dbReference>
<keyword evidence="2 7" id="KW-0349">Heme</keyword>
<dbReference type="InterPro" id="IPR038297">
    <property type="entry name" value="CcmH/CycL/NrfF/Ccl2_sf"/>
</dbReference>
<keyword evidence="7" id="KW-0812">Transmembrane</keyword>
<dbReference type="RefSeq" id="WP_189248658.1">
    <property type="nucleotide sequence ID" value="NZ_BMQJ01000012.1"/>
</dbReference>
<comment type="function">
    <text evidence="7">Possible subunit of a heme lyase.</text>
</comment>
<dbReference type="PANTHER" id="PTHR47870:SF4">
    <property type="entry name" value="CYTOCHROME C-TYPE BIOGENESIS PROTEIN CYCH"/>
    <property type="match status" value="1"/>
</dbReference>
<dbReference type="Proteomes" id="UP000611554">
    <property type="component" value="Unassembled WGS sequence"/>
</dbReference>
<name>A0ABQ2R652_9ACTN</name>
<evidence type="ECO:0000313" key="9">
    <source>
        <dbReference type="EMBL" id="GGQ11817.1"/>
    </source>
</evidence>
<dbReference type="PANTHER" id="PTHR47870">
    <property type="entry name" value="CYTOCHROME C-TYPE BIOGENESIS PROTEIN CCMH"/>
    <property type="match status" value="1"/>
</dbReference>
<dbReference type="InterPro" id="IPR051263">
    <property type="entry name" value="C-type_cytochrome_biogenesis"/>
</dbReference>
<keyword evidence="3 7" id="KW-0479">Metal-binding</keyword>
<keyword evidence="7" id="KW-1133">Transmembrane helix</keyword>
<dbReference type="InterPro" id="IPR019734">
    <property type="entry name" value="TPR_rpt"/>
</dbReference>
<reference evidence="10" key="1">
    <citation type="journal article" date="2019" name="Int. J. Syst. Evol. Microbiol.">
        <title>The Global Catalogue of Microorganisms (GCM) 10K type strain sequencing project: providing services to taxonomists for standard genome sequencing and annotation.</title>
        <authorList>
            <consortium name="The Broad Institute Genomics Platform"/>
            <consortium name="The Broad Institute Genome Sequencing Center for Infectious Disease"/>
            <person name="Wu L."/>
            <person name="Ma J."/>
        </authorList>
    </citation>
    <scope>NUCLEOTIDE SEQUENCE [LARGE SCALE GENOMIC DNA]</scope>
    <source>
        <strain evidence="10">JCM 3115</strain>
    </source>
</reference>
<comment type="similarity">
    <text evidence="1 7">Belongs to the CcmH/CycL/Ccl2/NrfF family.</text>
</comment>
<dbReference type="Gene3D" id="1.10.8.640">
    <property type="entry name" value="Cytochrome C biogenesis protein"/>
    <property type="match status" value="1"/>
</dbReference>
<dbReference type="Gene3D" id="1.25.40.10">
    <property type="entry name" value="Tetratricopeptide repeat domain"/>
    <property type="match status" value="1"/>
</dbReference>
<evidence type="ECO:0000256" key="3">
    <source>
        <dbReference type="ARBA" id="ARBA00022723"/>
    </source>
</evidence>
<evidence type="ECO:0000256" key="5">
    <source>
        <dbReference type="ARBA" id="ARBA00023004"/>
    </source>
</evidence>
<dbReference type="Pfam" id="PF03918">
    <property type="entry name" value="CcmH"/>
    <property type="match status" value="1"/>
</dbReference>
<evidence type="ECO:0000313" key="10">
    <source>
        <dbReference type="Proteomes" id="UP000611554"/>
    </source>
</evidence>
<evidence type="ECO:0000259" key="8">
    <source>
        <dbReference type="Pfam" id="PF03918"/>
    </source>
</evidence>
<accession>A0ABQ2R652</accession>
<evidence type="ECO:0000256" key="2">
    <source>
        <dbReference type="ARBA" id="ARBA00022617"/>
    </source>
</evidence>
<feature type="domain" description="CcmH/CycL/Ccl2/NrfF N-terminal" evidence="8">
    <location>
        <begin position="11"/>
        <end position="130"/>
    </location>
</feature>
<protein>
    <recommendedName>
        <fullName evidence="7">Cytochrome c-type biogenesis protein</fullName>
    </recommendedName>
</protein>
<dbReference type="PROSITE" id="PS50005">
    <property type="entry name" value="TPR"/>
    <property type="match status" value="1"/>
</dbReference>
<comment type="caution">
    <text evidence="9">The sequence shown here is derived from an EMBL/GenBank/DDBJ whole genome shotgun (WGS) entry which is preliminary data.</text>
</comment>
<feature type="signal peptide" evidence="7">
    <location>
        <begin position="1"/>
        <end position="19"/>
    </location>
</feature>
<keyword evidence="5 7" id="KW-0408">Iron</keyword>
<dbReference type="Pfam" id="PF13432">
    <property type="entry name" value="TPR_16"/>
    <property type="match status" value="1"/>
</dbReference>
<dbReference type="EMBL" id="BMQJ01000012">
    <property type="protein sequence ID" value="GGQ11817.1"/>
    <property type="molecule type" value="Genomic_DNA"/>
</dbReference>
<evidence type="ECO:0000256" key="7">
    <source>
        <dbReference type="RuleBase" id="RU364112"/>
    </source>
</evidence>
<dbReference type="CDD" id="cd16378">
    <property type="entry name" value="CcmH_N"/>
    <property type="match status" value="1"/>
</dbReference>
<keyword evidence="4 7" id="KW-0732">Signal</keyword>
<evidence type="ECO:0000256" key="1">
    <source>
        <dbReference type="ARBA" id="ARBA00010342"/>
    </source>
</evidence>